<dbReference type="Gene3D" id="1.20.5.100">
    <property type="entry name" value="Cytochrome c1, transmembrane anchor, C-terminal"/>
    <property type="match status" value="1"/>
</dbReference>
<dbReference type="SUPFAM" id="SSF52413">
    <property type="entry name" value="UDP-glucose/GDP-mannose dehydrogenase C-terminal domain"/>
    <property type="match status" value="1"/>
</dbReference>
<evidence type="ECO:0000256" key="10">
    <source>
        <dbReference type="PIRSR" id="PIRSR500134-1"/>
    </source>
</evidence>
<feature type="binding site" evidence="12">
    <location>
        <position position="121"/>
    </location>
    <ligand>
        <name>NAD(+)</name>
        <dbReference type="ChEBI" id="CHEBI:57540"/>
    </ligand>
</feature>
<dbReference type="GO" id="GO:0006065">
    <property type="term" value="P:UDP-glucuronate biosynthetic process"/>
    <property type="evidence" value="ECO:0007669"/>
    <property type="project" value="UniProtKB-UniPathway"/>
</dbReference>
<feature type="binding site" evidence="11">
    <location>
        <begin position="155"/>
        <end position="158"/>
    </location>
    <ligand>
        <name>substrate</name>
    </ligand>
</feature>
<feature type="domain" description="UDP-glucose/GDP-mannose dehydrogenase C-terminal" evidence="13">
    <location>
        <begin position="321"/>
        <end position="426"/>
    </location>
</feature>
<protein>
    <recommendedName>
        <fullName evidence="4 9">UDP-glucose 6-dehydrogenase</fullName>
        <ecNumber evidence="3 9">1.1.1.22</ecNumber>
    </recommendedName>
</protein>
<keyword evidence="15" id="KW-1185">Reference proteome</keyword>
<dbReference type="PIRSF" id="PIRSF000124">
    <property type="entry name" value="UDPglc_GDPman_dh"/>
    <property type="match status" value="1"/>
</dbReference>
<dbReference type="RefSeq" id="WP_126161785.1">
    <property type="nucleotide sequence ID" value="NZ_RQPJ01000003.1"/>
</dbReference>
<dbReference type="Pfam" id="PF00984">
    <property type="entry name" value="UDPG_MGDP_dh"/>
    <property type="match status" value="1"/>
</dbReference>
<comment type="pathway">
    <text evidence="1">Nucleotide-sugar biosynthesis; UDP-alpha-D-glucuronate biosynthesis; UDP-alpha-D-glucuronate from UDP-alpha-D-glucose: step 1/1.</text>
</comment>
<dbReference type="UniPathway" id="UPA00038">
    <property type="reaction ID" value="UER00491"/>
</dbReference>
<feature type="binding site" evidence="12">
    <location>
        <position position="335"/>
    </location>
    <ligand>
        <name>NAD(+)</name>
        <dbReference type="ChEBI" id="CHEBI:57540"/>
    </ligand>
</feature>
<dbReference type="GO" id="GO:0003979">
    <property type="term" value="F:UDP-glucose 6-dehydrogenase activity"/>
    <property type="evidence" value="ECO:0007669"/>
    <property type="project" value="UniProtKB-EC"/>
</dbReference>
<evidence type="ECO:0000256" key="9">
    <source>
        <dbReference type="PIRNR" id="PIRNR000124"/>
    </source>
</evidence>
<evidence type="ECO:0000256" key="4">
    <source>
        <dbReference type="ARBA" id="ARBA00015132"/>
    </source>
</evidence>
<gene>
    <name evidence="14" type="ORF">EHW67_07625</name>
</gene>
<proteinExistence type="inferred from homology"/>
<evidence type="ECO:0000313" key="15">
    <source>
        <dbReference type="Proteomes" id="UP000267585"/>
    </source>
</evidence>
<feature type="binding site" evidence="11">
    <location>
        <position position="264"/>
    </location>
    <ligand>
        <name>substrate</name>
    </ligand>
</feature>
<feature type="binding site" evidence="12">
    <location>
        <position position="35"/>
    </location>
    <ligand>
        <name>NAD(+)</name>
        <dbReference type="ChEBI" id="CHEBI:57540"/>
    </ligand>
</feature>
<keyword evidence="6 9" id="KW-0520">NAD</keyword>
<dbReference type="InterPro" id="IPR017476">
    <property type="entry name" value="UDP-Glc/GDP-Man"/>
</dbReference>
<dbReference type="GO" id="GO:0000271">
    <property type="term" value="P:polysaccharide biosynthetic process"/>
    <property type="evidence" value="ECO:0007669"/>
    <property type="project" value="InterPro"/>
</dbReference>
<dbReference type="OrthoDB" id="9803238at2"/>
<evidence type="ECO:0000256" key="6">
    <source>
        <dbReference type="ARBA" id="ARBA00023027"/>
    </source>
</evidence>
<dbReference type="GO" id="GO:0051287">
    <property type="term" value="F:NAD binding"/>
    <property type="evidence" value="ECO:0007669"/>
    <property type="project" value="InterPro"/>
</dbReference>
<evidence type="ECO:0000259" key="13">
    <source>
        <dbReference type="SMART" id="SM00984"/>
    </source>
</evidence>
<evidence type="ECO:0000256" key="11">
    <source>
        <dbReference type="PIRSR" id="PIRSR500134-2"/>
    </source>
</evidence>
<feature type="binding site" evidence="12">
    <location>
        <position position="30"/>
    </location>
    <ligand>
        <name>NAD(+)</name>
        <dbReference type="ChEBI" id="CHEBI:57540"/>
    </ligand>
</feature>
<dbReference type="EMBL" id="RQPJ01000003">
    <property type="protein sequence ID" value="RTE53797.1"/>
    <property type="molecule type" value="Genomic_DNA"/>
</dbReference>
<evidence type="ECO:0000256" key="8">
    <source>
        <dbReference type="ARBA" id="ARBA00053241"/>
    </source>
</evidence>
<dbReference type="FunFam" id="1.20.5.100:FF:000001">
    <property type="entry name" value="UDP-glucose 6-dehydrogenase"/>
    <property type="match status" value="1"/>
</dbReference>
<dbReference type="InterPro" id="IPR036291">
    <property type="entry name" value="NAD(P)-bd_dom_sf"/>
</dbReference>
<reference evidence="14 15" key="1">
    <citation type="submission" date="2018-11" db="EMBL/GenBank/DDBJ databases">
        <title>Arenibacter aquaticus sp.nov., a marine bacterium isolated from surface seawater in the South China Sea.</title>
        <authorList>
            <person name="Guo J."/>
            <person name="Sun J."/>
        </authorList>
    </citation>
    <scope>NUCLEOTIDE SEQUENCE [LARGE SCALE GENOMIC DNA]</scope>
    <source>
        <strain evidence="14 15">GUO666</strain>
    </source>
</reference>
<feature type="binding site" evidence="12">
    <location>
        <position position="86"/>
    </location>
    <ligand>
        <name>NAD(+)</name>
        <dbReference type="ChEBI" id="CHEBI:57540"/>
    </ligand>
</feature>
<accession>A0A430K3R7</accession>
<feature type="binding site" evidence="11">
    <location>
        <position position="211"/>
    </location>
    <ligand>
        <name>substrate</name>
    </ligand>
</feature>
<dbReference type="PANTHER" id="PTHR43750">
    <property type="entry name" value="UDP-GLUCOSE 6-DEHYDROGENASE TUAD"/>
    <property type="match status" value="1"/>
</dbReference>
<dbReference type="InterPro" id="IPR036220">
    <property type="entry name" value="UDP-Glc/GDP-Man_DH_C_sf"/>
</dbReference>
<dbReference type="NCBIfam" id="TIGR03026">
    <property type="entry name" value="NDP-sugDHase"/>
    <property type="match status" value="1"/>
</dbReference>
<dbReference type="Proteomes" id="UP000267585">
    <property type="component" value="Unassembled WGS sequence"/>
</dbReference>
<evidence type="ECO:0000256" key="2">
    <source>
        <dbReference type="ARBA" id="ARBA00006601"/>
    </source>
</evidence>
<evidence type="ECO:0000256" key="7">
    <source>
        <dbReference type="ARBA" id="ARBA00047473"/>
    </source>
</evidence>
<dbReference type="SMART" id="SM00984">
    <property type="entry name" value="UDPG_MGDP_dh_C"/>
    <property type="match status" value="1"/>
</dbReference>
<comment type="caution">
    <text evidence="14">The sequence shown here is derived from an EMBL/GenBank/DDBJ whole genome shotgun (WGS) entry which is preliminary data.</text>
</comment>
<dbReference type="InterPro" id="IPR014026">
    <property type="entry name" value="UDP-Glc/GDP-Man_DH_dimer"/>
</dbReference>
<keyword evidence="5 9" id="KW-0560">Oxidoreductase</keyword>
<comment type="similarity">
    <text evidence="2 9">Belongs to the UDP-glucose/GDP-mannose dehydrogenase family.</text>
</comment>
<evidence type="ECO:0000256" key="1">
    <source>
        <dbReference type="ARBA" id="ARBA00004701"/>
    </source>
</evidence>
<dbReference type="Gene3D" id="3.40.50.720">
    <property type="entry name" value="NAD(P)-binding Rossmann-like Domain"/>
    <property type="match status" value="2"/>
</dbReference>
<comment type="function">
    <text evidence="8">Catalyzes the conversion of UDP-glucose into UDP-glucuronate, one of the precursors of teichuronic acid.</text>
</comment>
<feature type="binding site" evidence="11">
    <location>
        <position position="328"/>
    </location>
    <ligand>
        <name>substrate</name>
    </ligand>
</feature>
<organism evidence="14 15">
    <name type="scientific">Arenibacter aquaticus</name>
    <dbReference type="NCBI Taxonomy" id="2489054"/>
    <lineage>
        <taxon>Bacteria</taxon>
        <taxon>Pseudomonadati</taxon>
        <taxon>Bacteroidota</taxon>
        <taxon>Flavobacteriia</taxon>
        <taxon>Flavobacteriales</taxon>
        <taxon>Flavobacteriaceae</taxon>
        <taxon>Arenibacter</taxon>
    </lineage>
</organism>
<dbReference type="AlphaFoldDB" id="A0A430K3R7"/>
<dbReference type="InterPro" id="IPR008927">
    <property type="entry name" value="6-PGluconate_DH-like_C_sf"/>
</dbReference>
<dbReference type="InterPro" id="IPR028357">
    <property type="entry name" value="UDPglc_DH_bac"/>
</dbReference>
<sequence>MNLTVIGTGYVGLVSGTCFAEMGNRVTCVDIDSKKIENLEKGIIPIYEPGLEAMVSRNVQNKTLHFSTDLSANLDKCDIAFIAVGTPMGQDGSADLQYVLQVAKEIGTSMQHPLIVVDKSTVPVGTADKVKATIQEALDKRGLAIDFEVVSNPEFLKEGDAISDFMKPDRVVIGADNDEAAKKMRTLYSPFFRSSVDRLIQMDVRSAEMTKYVANAMLATKISFMNEIANICELVGADVNKVRIGIGSDSRIGYSFIYPGSGYGGSCFPKDVKALKKTAEEHGYTAQLINSVEEVNNKQKFVIAQKVVNRFGEDLTGKTFAVWGLAFKPETDDMREAPAIYVIKELVKRGASIQAYDPKAMEEAQHFYLKDIKEVSYCNSKYETLKNADAMILLTEWKEFRSPDFEELKVQLNAPIIFDGRNQYNDALMKERGFEYYQIGKK</sequence>
<name>A0A430K3R7_9FLAO</name>
<dbReference type="Pfam" id="PF03720">
    <property type="entry name" value="UDPG_MGDP_dh_C"/>
    <property type="match status" value="1"/>
</dbReference>
<dbReference type="SUPFAM" id="SSF48179">
    <property type="entry name" value="6-phosphogluconate dehydrogenase C-terminal domain-like"/>
    <property type="match status" value="1"/>
</dbReference>
<dbReference type="InterPro" id="IPR001732">
    <property type="entry name" value="UDP-Glc/GDP-Man_DH_N"/>
</dbReference>
<dbReference type="PANTHER" id="PTHR43750:SF3">
    <property type="entry name" value="UDP-GLUCOSE 6-DEHYDROGENASE TUAD"/>
    <property type="match status" value="1"/>
</dbReference>
<comment type="catalytic activity">
    <reaction evidence="7 9">
        <text>UDP-alpha-D-glucose + 2 NAD(+) + H2O = UDP-alpha-D-glucuronate + 2 NADH + 3 H(+)</text>
        <dbReference type="Rhea" id="RHEA:23596"/>
        <dbReference type="ChEBI" id="CHEBI:15377"/>
        <dbReference type="ChEBI" id="CHEBI:15378"/>
        <dbReference type="ChEBI" id="CHEBI:57540"/>
        <dbReference type="ChEBI" id="CHEBI:57945"/>
        <dbReference type="ChEBI" id="CHEBI:58052"/>
        <dbReference type="ChEBI" id="CHEBI:58885"/>
        <dbReference type="EC" id="1.1.1.22"/>
    </reaction>
</comment>
<dbReference type="PIRSF" id="PIRSF500134">
    <property type="entry name" value="UDPglc_DH_bac"/>
    <property type="match status" value="1"/>
</dbReference>
<dbReference type="EC" id="1.1.1.22" evidence="3 9"/>
<evidence type="ECO:0000256" key="5">
    <source>
        <dbReference type="ARBA" id="ARBA00023002"/>
    </source>
</evidence>
<dbReference type="Pfam" id="PF03721">
    <property type="entry name" value="UDPG_MGDP_dh_N"/>
    <property type="match status" value="1"/>
</dbReference>
<dbReference type="InterPro" id="IPR014027">
    <property type="entry name" value="UDP-Glc/GDP-Man_DH_C"/>
</dbReference>
<dbReference type="SUPFAM" id="SSF51735">
    <property type="entry name" value="NAD(P)-binding Rossmann-fold domains"/>
    <property type="match status" value="1"/>
</dbReference>
<feature type="binding site" evidence="11">
    <location>
        <begin position="256"/>
        <end position="260"/>
    </location>
    <ligand>
        <name>substrate</name>
    </ligand>
</feature>
<evidence type="ECO:0000313" key="14">
    <source>
        <dbReference type="EMBL" id="RTE53797.1"/>
    </source>
</evidence>
<feature type="binding site" evidence="12">
    <location>
        <position position="270"/>
    </location>
    <ligand>
        <name>NAD(+)</name>
        <dbReference type="ChEBI" id="CHEBI:57540"/>
    </ligand>
</feature>
<feature type="active site" description="Nucleophile" evidence="10">
    <location>
        <position position="267"/>
    </location>
</feature>
<evidence type="ECO:0000256" key="3">
    <source>
        <dbReference type="ARBA" id="ARBA00012954"/>
    </source>
</evidence>
<evidence type="ECO:0000256" key="12">
    <source>
        <dbReference type="PIRSR" id="PIRSR500134-3"/>
    </source>
</evidence>
<feature type="binding site" evidence="12">
    <location>
        <position position="158"/>
    </location>
    <ligand>
        <name>NAD(+)</name>
        <dbReference type="ChEBI" id="CHEBI:57540"/>
    </ligand>
</feature>